<keyword evidence="4" id="KW-1185">Reference proteome</keyword>
<dbReference type="Proteomes" id="UP000534578">
    <property type="component" value="Unassembled WGS sequence"/>
</dbReference>
<dbReference type="InterPro" id="IPR035903">
    <property type="entry name" value="HesB-like_dom_sf"/>
</dbReference>
<evidence type="ECO:0000313" key="4">
    <source>
        <dbReference type="Proteomes" id="UP001199710"/>
    </source>
</evidence>
<evidence type="ECO:0000313" key="3">
    <source>
        <dbReference type="Proteomes" id="UP000534578"/>
    </source>
</evidence>
<name>A0A7W3UHF1_9LACO</name>
<accession>A0A7W3UHF1</accession>
<evidence type="ECO:0000313" key="2">
    <source>
        <dbReference type="EMBL" id="MCD7130771.1"/>
    </source>
</evidence>
<dbReference type="Proteomes" id="UP001199710">
    <property type="component" value="Unassembled WGS sequence"/>
</dbReference>
<dbReference type="EMBL" id="JACIVE010000055">
    <property type="protein sequence ID" value="MBB1095618.1"/>
    <property type="molecule type" value="Genomic_DNA"/>
</dbReference>
<dbReference type="RefSeq" id="WP_094509232.1">
    <property type="nucleotide sequence ID" value="NZ_JACIVE010000055.1"/>
</dbReference>
<gene>
    <name evidence="1" type="ORF">H5R92_05405</name>
    <name evidence="2" type="ORF">LTY36_06190</name>
</gene>
<organism evidence="1 3">
    <name type="scientific">Limosilactobacillus agrestis</name>
    <dbReference type="NCBI Taxonomy" id="2759748"/>
    <lineage>
        <taxon>Bacteria</taxon>
        <taxon>Bacillati</taxon>
        <taxon>Bacillota</taxon>
        <taxon>Bacilli</taxon>
        <taxon>Lactobacillales</taxon>
        <taxon>Lactobacillaceae</taxon>
        <taxon>Limosilactobacillus</taxon>
    </lineage>
</organism>
<evidence type="ECO:0000313" key="1">
    <source>
        <dbReference type="EMBL" id="MBB1095618.1"/>
    </source>
</evidence>
<protein>
    <submittedName>
        <fullName evidence="1">Fe-S cluster assembly protein HesB</fullName>
    </submittedName>
</protein>
<sequence length="120" mass="13687">MQLIITDPASKWFQQKFNLTSGDGIKFYGKTIQPHNVKHGPKQGYEPESTLDEATIVIEKDGINYHVNFTDAWFFSGLVVTVDYPQGTEEPIFIFSREDNSEADVDAATGASRKYEEYWE</sequence>
<reference evidence="2 4" key="2">
    <citation type="submission" date="2021-12" db="EMBL/GenBank/DDBJ databases">
        <title>A phylogenomic analysis of Limosilactobacillus reuteri reveals ancient and stable evolutionary relationships with rodents and birds and zoonotic transmission to humans.</title>
        <authorList>
            <person name="Li F."/>
            <person name="Li X."/>
            <person name="Cheng C."/>
            <person name="Tollenaar S."/>
            <person name="Zhang J.S."/>
            <person name="Simpson D."/>
            <person name="Tasseva G."/>
            <person name="Perez-Munoz M.E."/>
            <person name="Frese S."/>
            <person name="Gaenzle M.G."/>
            <person name="Walter J."/>
            <person name="Zheng J."/>
        </authorList>
    </citation>
    <scope>NUCLEOTIDE SEQUENCE [LARGE SCALE GENOMIC DNA]</scope>
    <source>
        <strain evidence="2 4">BG-MG3-B</strain>
    </source>
</reference>
<comment type="caution">
    <text evidence="1">The sequence shown here is derived from an EMBL/GenBank/DDBJ whole genome shotgun (WGS) entry which is preliminary data.</text>
</comment>
<dbReference type="EMBL" id="JAJPDE010000066">
    <property type="protein sequence ID" value="MCD7130771.1"/>
    <property type="molecule type" value="Genomic_DNA"/>
</dbReference>
<reference evidence="1 3" key="1">
    <citation type="submission" date="2020-07" db="EMBL/GenBank/DDBJ databases">
        <title>Description of Limosilactobacillus balticus sp. nov., Limosilactobacillus agrestis sp. nov., Limosilactobacillus albertensis sp. nov., Limosilactobacillus rudii sp. nov., Limosilactobacillus fastidiosus sp. nov., five novel Limosilactobacillus species isolated from the vertebrate gastrointestinal tract, and proposal of 6 subspecies of Limosilactobacillus reuteri adapted to the gastrointestinal tract of specific vertebrate hosts.</title>
        <authorList>
            <person name="Li F."/>
            <person name="Cheng C."/>
            <person name="Zheng J."/>
            <person name="Quevedo R.M."/>
            <person name="Li J."/>
            <person name="Roos S."/>
            <person name="Gaenzle M.G."/>
            <person name="Walter J."/>
        </authorList>
    </citation>
    <scope>NUCLEOTIDE SEQUENCE [LARGE SCALE GENOMIC DNA]</scope>
    <source>
        <strain evidence="1 3">BG-MG3-A</strain>
    </source>
</reference>
<dbReference type="SUPFAM" id="SSF89360">
    <property type="entry name" value="HesB-like domain"/>
    <property type="match status" value="1"/>
</dbReference>
<dbReference type="AlphaFoldDB" id="A0A7W3UHF1"/>
<proteinExistence type="predicted"/>